<evidence type="ECO:0000256" key="1">
    <source>
        <dbReference type="ARBA" id="ARBA00008056"/>
    </source>
</evidence>
<keyword evidence="4 5" id="KW-0408">Iron</keyword>
<dbReference type="InterPro" id="IPR044861">
    <property type="entry name" value="IPNS-like_FE2OG_OXY"/>
</dbReference>
<feature type="domain" description="Fe2OG dioxygenase" evidence="7">
    <location>
        <begin position="211"/>
        <end position="316"/>
    </location>
</feature>
<evidence type="ECO:0000256" key="4">
    <source>
        <dbReference type="ARBA" id="ARBA00023004"/>
    </source>
</evidence>
<dbReference type="InterPro" id="IPR026992">
    <property type="entry name" value="DIOX_N"/>
</dbReference>
<dbReference type="Pfam" id="PF14226">
    <property type="entry name" value="DIOX_N"/>
    <property type="match status" value="1"/>
</dbReference>
<sequence>MAGTVSHLPADALLSRRVQEMVINGEEPPHLYICRNGDHEPDQDVPTQLSSIPIIDLSLISSSSSQPSSKPDHDELRKLHSALSSWGCFQVIGHGISSCFLDSIRRVAKEFFEQPMEAKKKIEKGVLEVQGYGADPVPEEGQPLDWSDRLVLDLYPQDQRVPKFWPETPTSFRNILEEYSYKIKTLTEQISKAMAKSLNLEENCFLNQFGERAQLQARFNYYSCCERPDLVLGLKPHSDGTGYTIILQDDVEGLQVSKDGKWFTVPTISDAFLVLMGDQMEEPLQIMTNGMFKSPVHRVLANSKRERISLAMFYTPEANKEIGPEQALINDINPKLFRNFKDYAVTHWEYYQRGQRALHVAKV</sequence>
<dbReference type="GeneID" id="107407432"/>
<keyword evidence="3" id="KW-0847">Vitamin C</keyword>
<proteinExistence type="inferred from homology"/>
<dbReference type="Pfam" id="PF03171">
    <property type="entry name" value="2OG-FeII_Oxy"/>
    <property type="match status" value="1"/>
</dbReference>
<dbReference type="Gene3D" id="2.60.120.330">
    <property type="entry name" value="B-lactam Antibiotic, Isopenicillin N Synthase, Chain"/>
    <property type="match status" value="1"/>
</dbReference>
<keyword evidence="6" id="KW-0175">Coiled coil</keyword>
<evidence type="ECO:0000256" key="5">
    <source>
        <dbReference type="RuleBase" id="RU003682"/>
    </source>
</evidence>
<evidence type="ECO:0000256" key="6">
    <source>
        <dbReference type="SAM" id="Coils"/>
    </source>
</evidence>
<dbReference type="SUPFAM" id="SSF51197">
    <property type="entry name" value="Clavaminate synthase-like"/>
    <property type="match status" value="1"/>
</dbReference>
<dbReference type="PROSITE" id="PS51471">
    <property type="entry name" value="FE2OG_OXY"/>
    <property type="match status" value="1"/>
</dbReference>
<dbReference type="PANTHER" id="PTHR47991">
    <property type="entry name" value="OXOGLUTARATE/IRON-DEPENDENT DIOXYGENASE"/>
    <property type="match status" value="1"/>
</dbReference>
<comment type="similarity">
    <text evidence="1 5">Belongs to the iron/ascorbate-dependent oxidoreductase family.</text>
</comment>
<name>A0ABM3I8Q0_ZIZJJ</name>
<gene>
    <name evidence="9" type="primary">LOC107407432</name>
</gene>
<reference evidence="9" key="1">
    <citation type="submission" date="2025-08" db="UniProtKB">
        <authorList>
            <consortium name="RefSeq"/>
        </authorList>
    </citation>
    <scope>IDENTIFICATION</scope>
    <source>
        <tissue evidence="9">Seedling</tissue>
    </source>
</reference>
<organism evidence="8 9">
    <name type="scientific">Ziziphus jujuba</name>
    <name type="common">Chinese jujube</name>
    <name type="synonym">Ziziphus sativa</name>
    <dbReference type="NCBI Taxonomy" id="326968"/>
    <lineage>
        <taxon>Eukaryota</taxon>
        <taxon>Viridiplantae</taxon>
        <taxon>Streptophyta</taxon>
        <taxon>Embryophyta</taxon>
        <taxon>Tracheophyta</taxon>
        <taxon>Spermatophyta</taxon>
        <taxon>Magnoliopsida</taxon>
        <taxon>eudicotyledons</taxon>
        <taxon>Gunneridae</taxon>
        <taxon>Pentapetalae</taxon>
        <taxon>rosids</taxon>
        <taxon>fabids</taxon>
        <taxon>Rosales</taxon>
        <taxon>Rhamnaceae</taxon>
        <taxon>Paliureae</taxon>
        <taxon>Ziziphus</taxon>
    </lineage>
</organism>
<evidence type="ECO:0000313" key="8">
    <source>
        <dbReference type="Proteomes" id="UP001652623"/>
    </source>
</evidence>
<keyword evidence="2 5" id="KW-0479">Metal-binding</keyword>
<dbReference type="InterPro" id="IPR027443">
    <property type="entry name" value="IPNS-like_sf"/>
</dbReference>
<keyword evidence="8" id="KW-1185">Reference proteome</keyword>
<feature type="coiled-coil region" evidence="6">
    <location>
        <begin position="176"/>
        <end position="203"/>
    </location>
</feature>
<dbReference type="Proteomes" id="UP001652623">
    <property type="component" value="Chromosome 1"/>
</dbReference>
<evidence type="ECO:0000313" key="9">
    <source>
        <dbReference type="RefSeq" id="XP_048323365.2"/>
    </source>
</evidence>
<dbReference type="InterPro" id="IPR005123">
    <property type="entry name" value="Oxoglu/Fe-dep_dioxygenase_dom"/>
</dbReference>
<evidence type="ECO:0000256" key="2">
    <source>
        <dbReference type="ARBA" id="ARBA00022723"/>
    </source>
</evidence>
<evidence type="ECO:0000259" key="7">
    <source>
        <dbReference type="PROSITE" id="PS51471"/>
    </source>
</evidence>
<accession>A0ABM3I8Q0</accession>
<keyword evidence="5" id="KW-0560">Oxidoreductase</keyword>
<dbReference type="InterPro" id="IPR050295">
    <property type="entry name" value="Plant_2OG-oxidoreductases"/>
</dbReference>
<dbReference type="RefSeq" id="XP_048323365.2">
    <property type="nucleotide sequence ID" value="XM_048467408.2"/>
</dbReference>
<protein>
    <submittedName>
        <fullName evidence="9">Protein SRG1 isoform X1</fullName>
    </submittedName>
</protein>
<evidence type="ECO:0000256" key="3">
    <source>
        <dbReference type="ARBA" id="ARBA00022896"/>
    </source>
</evidence>